<keyword evidence="6" id="KW-0479">Metal-binding</keyword>
<name>A0A2G5EBR9_AQUCA</name>
<feature type="domain" description="RING-type" evidence="14">
    <location>
        <begin position="300"/>
        <end position="341"/>
    </location>
</feature>
<feature type="transmembrane region" description="Helical" evidence="13">
    <location>
        <begin position="201"/>
        <end position="234"/>
    </location>
</feature>
<keyword evidence="16" id="KW-1185">Reference proteome</keyword>
<keyword evidence="10 13" id="KW-1133">Transmembrane helix</keyword>
<dbReference type="PROSITE" id="PS50089">
    <property type="entry name" value="ZF_RING_2"/>
    <property type="match status" value="1"/>
</dbReference>
<evidence type="ECO:0000256" key="13">
    <source>
        <dbReference type="SAM" id="Phobius"/>
    </source>
</evidence>
<dbReference type="GO" id="GO:0061630">
    <property type="term" value="F:ubiquitin protein ligase activity"/>
    <property type="evidence" value="ECO:0007669"/>
    <property type="project" value="UniProtKB-EC"/>
</dbReference>
<reference evidence="15 16" key="1">
    <citation type="submission" date="2017-09" db="EMBL/GenBank/DDBJ databases">
        <title>WGS assembly of Aquilegia coerulea Goldsmith.</title>
        <authorList>
            <person name="Hodges S."/>
            <person name="Kramer E."/>
            <person name="Nordborg M."/>
            <person name="Tomkins J."/>
            <person name="Borevitz J."/>
            <person name="Derieg N."/>
            <person name="Yan J."/>
            <person name="Mihaltcheva S."/>
            <person name="Hayes R.D."/>
            <person name="Rokhsar D."/>
        </authorList>
    </citation>
    <scope>NUCLEOTIDE SEQUENCE [LARGE SCALE GENOMIC DNA]</scope>
    <source>
        <strain evidence="16">cv. Goldsmith</strain>
    </source>
</reference>
<organism evidence="15 16">
    <name type="scientific">Aquilegia coerulea</name>
    <name type="common">Rocky mountain columbine</name>
    <dbReference type="NCBI Taxonomy" id="218851"/>
    <lineage>
        <taxon>Eukaryota</taxon>
        <taxon>Viridiplantae</taxon>
        <taxon>Streptophyta</taxon>
        <taxon>Embryophyta</taxon>
        <taxon>Tracheophyta</taxon>
        <taxon>Spermatophyta</taxon>
        <taxon>Magnoliopsida</taxon>
        <taxon>Ranunculales</taxon>
        <taxon>Ranunculaceae</taxon>
        <taxon>Thalictroideae</taxon>
        <taxon>Aquilegia</taxon>
    </lineage>
</organism>
<dbReference type="InterPro" id="IPR001841">
    <property type="entry name" value="Znf_RING"/>
</dbReference>
<dbReference type="STRING" id="218851.A0A2G5EBR9"/>
<keyword evidence="9" id="KW-0862">Zinc</keyword>
<dbReference type="EC" id="2.3.2.27" evidence="3"/>
<keyword evidence="8" id="KW-0833">Ubl conjugation pathway</keyword>
<dbReference type="Pfam" id="PF13639">
    <property type="entry name" value="zf-RING_2"/>
    <property type="match status" value="1"/>
</dbReference>
<sequence length="352" mass="39792">MDEEGNSRGRRFNPTTILQQFLSPPNNSSTPMNRFSFILSRASTTSRRIMREPSSLLQDTSSTVQSDDHQNDWAYSKPVIVVDVLWNLAFVLVSLILLLSTLKERPSTPLRFWIAGYAIQCLLHVGFVYLEHRRRNLDGGAASGGENEQHLLYDETSQSRGTSIAKRLESINTMVSFFWWVIGFYWIVVGGQALLQDAPRLYWLAVVFLAFDVFFAIFCVVLACVIAIALCCCLPCIIMMLYAVVAREGASEGDISVLPRYKFRSRVSDMDWKQDAAVMEMESGDDSISEISLLPEDSECCICLTKYIDGVELVRLPCSHHFHCGCISKWLRINAKCPLCKYNLHGDNDELV</sequence>
<dbReference type="PANTHER" id="PTHR45977:SF19">
    <property type="entry name" value="RING-TYPE DOMAIN-CONTAINING PROTEIN"/>
    <property type="match status" value="1"/>
</dbReference>
<dbReference type="OrthoDB" id="8062037at2759"/>
<evidence type="ECO:0000259" key="14">
    <source>
        <dbReference type="PROSITE" id="PS50089"/>
    </source>
</evidence>
<keyword evidence="4" id="KW-0808">Transferase</keyword>
<dbReference type="GO" id="GO:0000325">
    <property type="term" value="C:plant-type vacuole"/>
    <property type="evidence" value="ECO:0007669"/>
    <property type="project" value="TreeGrafter"/>
</dbReference>
<gene>
    <name evidence="15" type="ORF">AQUCO_00900047v1</name>
</gene>
<protein>
    <recommendedName>
        <fullName evidence="3">RING-type E3 ubiquitin transferase</fullName>
        <ecNumber evidence="3">2.3.2.27</ecNumber>
    </recommendedName>
</protein>
<keyword evidence="7 12" id="KW-0863">Zinc-finger</keyword>
<dbReference type="PANTHER" id="PTHR45977">
    <property type="entry name" value="TARGET OF ERK KINASE MPK-1"/>
    <property type="match status" value="1"/>
</dbReference>
<feature type="transmembrane region" description="Helical" evidence="13">
    <location>
        <begin position="79"/>
        <end position="100"/>
    </location>
</feature>
<keyword evidence="5 13" id="KW-0812">Transmembrane</keyword>
<dbReference type="SMART" id="SM00184">
    <property type="entry name" value="RING"/>
    <property type="match status" value="1"/>
</dbReference>
<evidence type="ECO:0000313" key="16">
    <source>
        <dbReference type="Proteomes" id="UP000230069"/>
    </source>
</evidence>
<dbReference type="SUPFAM" id="SSF57850">
    <property type="entry name" value="RING/U-box"/>
    <property type="match status" value="1"/>
</dbReference>
<dbReference type="Proteomes" id="UP000230069">
    <property type="component" value="Unassembled WGS sequence"/>
</dbReference>
<dbReference type="GO" id="GO:0006511">
    <property type="term" value="P:ubiquitin-dependent protein catabolic process"/>
    <property type="evidence" value="ECO:0007669"/>
    <property type="project" value="TreeGrafter"/>
</dbReference>
<evidence type="ECO:0000256" key="9">
    <source>
        <dbReference type="ARBA" id="ARBA00022833"/>
    </source>
</evidence>
<evidence type="ECO:0000256" key="12">
    <source>
        <dbReference type="PROSITE-ProRule" id="PRU00175"/>
    </source>
</evidence>
<accession>A0A2G5EBR9</accession>
<comment type="subcellular location">
    <subcellularLocation>
        <location evidence="2">Membrane</location>
        <topology evidence="2">Multi-pass membrane protein</topology>
    </subcellularLocation>
</comment>
<comment type="catalytic activity">
    <reaction evidence="1">
        <text>S-ubiquitinyl-[E2 ubiquitin-conjugating enzyme]-L-cysteine + [acceptor protein]-L-lysine = [E2 ubiquitin-conjugating enzyme]-L-cysteine + N(6)-ubiquitinyl-[acceptor protein]-L-lysine.</text>
        <dbReference type="EC" id="2.3.2.27"/>
    </reaction>
</comment>
<feature type="transmembrane region" description="Helical" evidence="13">
    <location>
        <begin position="112"/>
        <end position="130"/>
    </location>
</feature>
<evidence type="ECO:0000313" key="15">
    <source>
        <dbReference type="EMBL" id="PIA53176.1"/>
    </source>
</evidence>
<evidence type="ECO:0000256" key="1">
    <source>
        <dbReference type="ARBA" id="ARBA00000900"/>
    </source>
</evidence>
<evidence type="ECO:0000256" key="6">
    <source>
        <dbReference type="ARBA" id="ARBA00022723"/>
    </source>
</evidence>
<evidence type="ECO:0000256" key="3">
    <source>
        <dbReference type="ARBA" id="ARBA00012483"/>
    </source>
</evidence>
<evidence type="ECO:0000256" key="11">
    <source>
        <dbReference type="ARBA" id="ARBA00023136"/>
    </source>
</evidence>
<dbReference type="GO" id="GO:0016020">
    <property type="term" value="C:membrane"/>
    <property type="evidence" value="ECO:0007669"/>
    <property type="project" value="UniProtKB-SubCell"/>
</dbReference>
<dbReference type="AlphaFoldDB" id="A0A2G5EBR9"/>
<keyword evidence="11 13" id="KW-0472">Membrane</keyword>
<evidence type="ECO:0000256" key="10">
    <source>
        <dbReference type="ARBA" id="ARBA00022989"/>
    </source>
</evidence>
<proteinExistence type="predicted"/>
<dbReference type="GO" id="GO:0008270">
    <property type="term" value="F:zinc ion binding"/>
    <property type="evidence" value="ECO:0007669"/>
    <property type="project" value="UniProtKB-KW"/>
</dbReference>
<dbReference type="Gene3D" id="3.30.40.10">
    <property type="entry name" value="Zinc/RING finger domain, C3HC4 (zinc finger)"/>
    <property type="match status" value="1"/>
</dbReference>
<dbReference type="InterPro" id="IPR013083">
    <property type="entry name" value="Znf_RING/FYVE/PHD"/>
</dbReference>
<evidence type="ECO:0000256" key="7">
    <source>
        <dbReference type="ARBA" id="ARBA00022771"/>
    </source>
</evidence>
<evidence type="ECO:0000256" key="8">
    <source>
        <dbReference type="ARBA" id="ARBA00022786"/>
    </source>
</evidence>
<evidence type="ECO:0000256" key="2">
    <source>
        <dbReference type="ARBA" id="ARBA00004141"/>
    </source>
</evidence>
<evidence type="ECO:0000256" key="5">
    <source>
        <dbReference type="ARBA" id="ARBA00022692"/>
    </source>
</evidence>
<dbReference type="EMBL" id="KZ305026">
    <property type="protein sequence ID" value="PIA53176.1"/>
    <property type="molecule type" value="Genomic_DNA"/>
</dbReference>
<dbReference type="GO" id="GO:0016567">
    <property type="term" value="P:protein ubiquitination"/>
    <property type="evidence" value="ECO:0007669"/>
    <property type="project" value="TreeGrafter"/>
</dbReference>
<evidence type="ECO:0000256" key="4">
    <source>
        <dbReference type="ARBA" id="ARBA00022679"/>
    </source>
</evidence>
<feature type="transmembrane region" description="Helical" evidence="13">
    <location>
        <begin position="177"/>
        <end position="195"/>
    </location>
</feature>
<dbReference type="InParanoid" id="A0A2G5EBR9"/>